<organism evidence="3 4">
    <name type="scientific">Floridaenema fluviatile BLCC-F154</name>
    <dbReference type="NCBI Taxonomy" id="3153640"/>
    <lineage>
        <taxon>Bacteria</taxon>
        <taxon>Bacillati</taxon>
        <taxon>Cyanobacteriota</taxon>
        <taxon>Cyanophyceae</taxon>
        <taxon>Oscillatoriophycideae</taxon>
        <taxon>Aerosakkonematales</taxon>
        <taxon>Aerosakkonemataceae</taxon>
        <taxon>Floridanema</taxon>
        <taxon>Floridanema fluviatile</taxon>
    </lineage>
</organism>
<dbReference type="PANTHER" id="PTHR35377">
    <property type="entry name" value="ANTITOXIN VAPB49-RELATED-RELATED"/>
    <property type="match status" value="1"/>
</dbReference>
<accession>A0ABV4YH18</accession>
<protein>
    <submittedName>
        <fullName evidence="3">Type II toxin-antitoxin system Phd/YefM family antitoxin</fullName>
    </submittedName>
</protein>
<keyword evidence="4" id="KW-1185">Reference proteome</keyword>
<evidence type="ECO:0000259" key="2">
    <source>
        <dbReference type="Pfam" id="PF10047"/>
    </source>
</evidence>
<evidence type="ECO:0000256" key="1">
    <source>
        <dbReference type="ARBA" id="ARBA00009981"/>
    </source>
</evidence>
<dbReference type="Gene3D" id="3.40.1620.10">
    <property type="entry name" value="YefM-like domain"/>
    <property type="match status" value="1"/>
</dbReference>
<evidence type="ECO:0000313" key="3">
    <source>
        <dbReference type="EMBL" id="MFB2937786.1"/>
    </source>
</evidence>
<feature type="domain" description="DUF2281" evidence="2">
    <location>
        <begin position="45"/>
        <end position="75"/>
    </location>
</feature>
<dbReference type="InterPro" id="IPR036165">
    <property type="entry name" value="YefM-like_sf"/>
</dbReference>
<gene>
    <name evidence="3" type="ORF">ACE1B6_21265</name>
</gene>
<comment type="similarity">
    <text evidence="1">Belongs to the phD/YefM antitoxin family.</text>
</comment>
<proteinExistence type="inferred from homology"/>
<dbReference type="SUPFAM" id="SSF143120">
    <property type="entry name" value="YefM-like"/>
    <property type="match status" value="1"/>
</dbReference>
<sequence>MQKVSIYEASKDLLKLIEVAIKGEEVVITKDEQPIAKLVPFTPGKKTWPAQAGSAKGMVTISDDFDEPITDFEDYLQ</sequence>
<reference evidence="3 4" key="1">
    <citation type="submission" date="2024-09" db="EMBL/GenBank/DDBJ databases">
        <title>Floridaenema gen nov. (Aerosakkonemataceae, Aerosakkonematales ord. nov., Cyanobacteria) from benthic tropical and subtropical fresh waters, with the description of four new species.</title>
        <authorList>
            <person name="Moretto J.A."/>
            <person name="Berthold D.E."/>
            <person name="Lefler F.W."/>
            <person name="Huang I.-S."/>
            <person name="Laughinghouse H. IV."/>
        </authorList>
    </citation>
    <scope>NUCLEOTIDE SEQUENCE [LARGE SCALE GENOMIC DNA]</scope>
    <source>
        <strain evidence="3 4">BLCC-F154</strain>
    </source>
</reference>
<dbReference type="EMBL" id="JBHFNS010000078">
    <property type="protein sequence ID" value="MFB2937786.1"/>
    <property type="molecule type" value="Genomic_DNA"/>
</dbReference>
<dbReference type="PANTHER" id="PTHR35377:SF4">
    <property type="entry name" value="PREVENT-HOST-DEATH FAMILY PROTEIN"/>
    <property type="match status" value="1"/>
</dbReference>
<dbReference type="InterPro" id="IPR018739">
    <property type="entry name" value="DUF2281"/>
</dbReference>
<evidence type="ECO:0000313" key="4">
    <source>
        <dbReference type="Proteomes" id="UP001576776"/>
    </source>
</evidence>
<dbReference type="RefSeq" id="WP_413259272.1">
    <property type="nucleotide sequence ID" value="NZ_JBHFNS010000078.1"/>
</dbReference>
<dbReference type="InterPro" id="IPR051416">
    <property type="entry name" value="phD-YefM_TA_antitoxins"/>
</dbReference>
<dbReference type="Proteomes" id="UP001576776">
    <property type="component" value="Unassembled WGS sequence"/>
</dbReference>
<name>A0ABV4YH18_9CYAN</name>
<comment type="caution">
    <text evidence="3">The sequence shown here is derived from an EMBL/GenBank/DDBJ whole genome shotgun (WGS) entry which is preliminary data.</text>
</comment>
<dbReference type="Pfam" id="PF10047">
    <property type="entry name" value="DUF2281"/>
    <property type="match status" value="1"/>
</dbReference>